<feature type="compositionally biased region" description="Pro residues" evidence="1">
    <location>
        <begin position="87"/>
        <end position="97"/>
    </location>
</feature>
<gene>
    <name evidence="2" type="ORF">K505DRAFT_166682</name>
</gene>
<feature type="compositionally biased region" description="Low complexity" evidence="1">
    <location>
        <begin position="48"/>
        <end position="72"/>
    </location>
</feature>
<dbReference type="AlphaFoldDB" id="A0A6A6WPC1"/>
<evidence type="ECO:0000256" key="1">
    <source>
        <dbReference type="SAM" id="MobiDB-lite"/>
    </source>
</evidence>
<feature type="compositionally biased region" description="Basic residues" evidence="1">
    <location>
        <begin position="8"/>
        <end position="18"/>
    </location>
</feature>
<keyword evidence="3" id="KW-1185">Reference proteome</keyword>
<organism evidence="2 3">
    <name type="scientific">Melanomma pulvis-pyrius CBS 109.77</name>
    <dbReference type="NCBI Taxonomy" id="1314802"/>
    <lineage>
        <taxon>Eukaryota</taxon>
        <taxon>Fungi</taxon>
        <taxon>Dikarya</taxon>
        <taxon>Ascomycota</taxon>
        <taxon>Pezizomycotina</taxon>
        <taxon>Dothideomycetes</taxon>
        <taxon>Pleosporomycetidae</taxon>
        <taxon>Pleosporales</taxon>
        <taxon>Melanommataceae</taxon>
        <taxon>Melanomma</taxon>
    </lineage>
</organism>
<name>A0A6A6WPC1_9PLEO</name>
<proteinExistence type="predicted"/>
<accession>A0A6A6WPC1</accession>
<dbReference type="Proteomes" id="UP000799757">
    <property type="component" value="Unassembled WGS sequence"/>
</dbReference>
<dbReference type="EMBL" id="MU002735">
    <property type="protein sequence ID" value="KAF2785687.1"/>
    <property type="molecule type" value="Genomic_DNA"/>
</dbReference>
<evidence type="ECO:0000313" key="2">
    <source>
        <dbReference type="EMBL" id="KAF2785687.1"/>
    </source>
</evidence>
<feature type="region of interest" description="Disordered" evidence="1">
    <location>
        <begin position="37"/>
        <end position="144"/>
    </location>
</feature>
<evidence type="ECO:0000313" key="3">
    <source>
        <dbReference type="Proteomes" id="UP000799757"/>
    </source>
</evidence>
<reference evidence="2" key="1">
    <citation type="journal article" date="2020" name="Stud. Mycol.">
        <title>101 Dothideomycetes genomes: a test case for predicting lifestyles and emergence of pathogens.</title>
        <authorList>
            <person name="Haridas S."/>
            <person name="Albert R."/>
            <person name="Binder M."/>
            <person name="Bloem J."/>
            <person name="Labutti K."/>
            <person name="Salamov A."/>
            <person name="Andreopoulos B."/>
            <person name="Baker S."/>
            <person name="Barry K."/>
            <person name="Bills G."/>
            <person name="Bluhm B."/>
            <person name="Cannon C."/>
            <person name="Castanera R."/>
            <person name="Culley D."/>
            <person name="Daum C."/>
            <person name="Ezra D."/>
            <person name="Gonzalez J."/>
            <person name="Henrissat B."/>
            <person name="Kuo A."/>
            <person name="Liang C."/>
            <person name="Lipzen A."/>
            <person name="Lutzoni F."/>
            <person name="Magnuson J."/>
            <person name="Mondo S."/>
            <person name="Nolan M."/>
            <person name="Ohm R."/>
            <person name="Pangilinan J."/>
            <person name="Park H.-J."/>
            <person name="Ramirez L."/>
            <person name="Alfaro M."/>
            <person name="Sun H."/>
            <person name="Tritt A."/>
            <person name="Yoshinaga Y."/>
            <person name="Zwiers L.-H."/>
            <person name="Turgeon B."/>
            <person name="Goodwin S."/>
            <person name="Spatafora J."/>
            <person name="Crous P."/>
            <person name="Grigoriev I."/>
        </authorList>
    </citation>
    <scope>NUCLEOTIDE SEQUENCE</scope>
    <source>
        <strain evidence="2">CBS 109.77</strain>
    </source>
</reference>
<feature type="region of interest" description="Disordered" evidence="1">
    <location>
        <begin position="1"/>
        <end position="23"/>
    </location>
</feature>
<sequence>MPILSPRPRPRPRPRPPPRNHLEAHNLETLHRAARQLQHAVAHNATRPVGEAPAVAAAGPAAETPAYTANPPRLSPRRRRTPNLRPQTPPAPAPRPLTPQLHTQLSQRAPLAPRPRPRFGPPLQRRVPRPAVQSSDRALPRRRRRRCCRPRAPRHGLHLPVRIRRSRLRDG</sequence>
<protein>
    <submittedName>
        <fullName evidence="2">Uncharacterized protein</fullName>
    </submittedName>
</protein>